<dbReference type="AlphaFoldDB" id="A0A7Y9Y1S3"/>
<keyword evidence="10 11" id="KW-0998">Cell outer membrane</keyword>
<dbReference type="InterPro" id="IPR036942">
    <property type="entry name" value="Beta-barrel_TonB_sf"/>
</dbReference>
<evidence type="ECO:0000256" key="12">
    <source>
        <dbReference type="SAM" id="MobiDB-lite"/>
    </source>
</evidence>
<evidence type="ECO:0000256" key="7">
    <source>
        <dbReference type="ARBA" id="ARBA00023065"/>
    </source>
</evidence>
<dbReference type="Proteomes" id="UP000522081">
    <property type="component" value="Unassembled WGS sequence"/>
</dbReference>
<keyword evidence="14" id="KW-0675">Receptor</keyword>
<feature type="region of interest" description="Disordered" evidence="12">
    <location>
        <begin position="1"/>
        <end position="21"/>
    </location>
</feature>
<evidence type="ECO:0000259" key="13">
    <source>
        <dbReference type="Pfam" id="PF00593"/>
    </source>
</evidence>
<dbReference type="GO" id="GO:0009279">
    <property type="term" value="C:cell outer membrane"/>
    <property type="evidence" value="ECO:0007669"/>
    <property type="project" value="UniProtKB-SubCell"/>
</dbReference>
<evidence type="ECO:0000256" key="1">
    <source>
        <dbReference type="ARBA" id="ARBA00004571"/>
    </source>
</evidence>
<evidence type="ECO:0000256" key="11">
    <source>
        <dbReference type="PROSITE-ProRule" id="PRU01360"/>
    </source>
</evidence>
<keyword evidence="8" id="KW-0798">TonB box</keyword>
<evidence type="ECO:0000256" key="2">
    <source>
        <dbReference type="ARBA" id="ARBA00022448"/>
    </source>
</evidence>
<evidence type="ECO:0000256" key="8">
    <source>
        <dbReference type="ARBA" id="ARBA00023077"/>
    </source>
</evidence>
<keyword evidence="4" id="KW-0410">Iron transport</keyword>
<evidence type="ECO:0000256" key="3">
    <source>
        <dbReference type="ARBA" id="ARBA00022452"/>
    </source>
</evidence>
<dbReference type="Pfam" id="PF00593">
    <property type="entry name" value="TonB_dep_Rec_b-barrel"/>
    <property type="match status" value="1"/>
</dbReference>
<gene>
    <name evidence="14" type="ORF">FHS75_003397</name>
</gene>
<evidence type="ECO:0000256" key="9">
    <source>
        <dbReference type="ARBA" id="ARBA00023136"/>
    </source>
</evidence>
<keyword evidence="15" id="KW-1185">Reference proteome</keyword>
<keyword evidence="2 11" id="KW-0813">Transport</keyword>
<evidence type="ECO:0000256" key="4">
    <source>
        <dbReference type="ARBA" id="ARBA00022496"/>
    </source>
</evidence>
<organism evidence="14 15">
    <name type="scientific">Novosphingobium marinum</name>
    <dbReference type="NCBI Taxonomy" id="1514948"/>
    <lineage>
        <taxon>Bacteria</taxon>
        <taxon>Pseudomonadati</taxon>
        <taxon>Pseudomonadota</taxon>
        <taxon>Alphaproteobacteria</taxon>
        <taxon>Sphingomonadales</taxon>
        <taxon>Sphingomonadaceae</taxon>
        <taxon>Novosphingobium</taxon>
    </lineage>
</organism>
<evidence type="ECO:0000313" key="14">
    <source>
        <dbReference type="EMBL" id="NYH97036.1"/>
    </source>
</evidence>
<dbReference type="PANTHER" id="PTHR32552:SF81">
    <property type="entry name" value="TONB-DEPENDENT OUTER MEMBRANE RECEPTOR"/>
    <property type="match status" value="1"/>
</dbReference>
<evidence type="ECO:0000256" key="6">
    <source>
        <dbReference type="ARBA" id="ARBA00023004"/>
    </source>
</evidence>
<feature type="domain" description="TonB-dependent receptor-like beta-barrel" evidence="13">
    <location>
        <begin position="24"/>
        <end position="432"/>
    </location>
</feature>
<evidence type="ECO:0000256" key="5">
    <source>
        <dbReference type="ARBA" id="ARBA00022692"/>
    </source>
</evidence>
<keyword evidence="5 11" id="KW-0812">Transmembrane</keyword>
<dbReference type="Gene3D" id="2.40.170.20">
    <property type="entry name" value="TonB-dependent receptor, beta-barrel domain"/>
    <property type="match status" value="1"/>
</dbReference>
<comment type="similarity">
    <text evidence="11">Belongs to the TonB-dependent receptor family.</text>
</comment>
<dbReference type="SUPFAM" id="SSF56935">
    <property type="entry name" value="Porins"/>
    <property type="match status" value="1"/>
</dbReference>
<protein>
    <submittedName>
        <fullName evidence="14">Outer membrane receptor protein involved in Fe transport</fullName>
    </submittedName>
</protein>
<dbReference type="InterPro" id="IPR039426">
    <property type="entry name" value="TonB-dep_rcpt-like"/>
</dbReference>
<keyword evidence="9 11" id="KW-0472">Membrane</keyword>
<name>A0A7Y9Y1S3_9SPHN</name>
<accession>A0A7Y9Y1S3</accession>
<comment type="subcellular location">
    <subcellularLocation>
        <location evidence="1 11">Cell outer membrane</location>
        <topology evidence="1 11">Multi-pass membrane protein</topology>
    </subcellularLocation>
</comment>
<comment type="caution">
    <text evidence="14">The sequence shown here is derived from an EMBL/GenBank/DDBJ whole genome shotgun (WGS) entry which is preliminary data.</text>
</comment>
<dbReference type="PROSITE" id="PS52016">
    <property type="entry name" value="TONB_DEPENDENT_REC_3"/>
    <property type="match status" value="1"/>
</dbReference>
<keyword evidence="6" id="KW-0408">Iron</keyword>
<proteinExistence type="inferred from homology"/>
<dbReference type="PANTHER" id="PTHR32552">
    <property type="entry name" value="FERRICHROME IRON RECEPTOR-RELATED"/>
    <property type="match status" value="1"/>
</dbReference>
<dbReference type="InterPro" id="IPR000531">
    <property type="entry name" value="Beta-barrel_TonB"/>
</dbReference>
<dbReference type="RefSeq" id="WP_179408810.1">
    <property type="nucleotide sequence ID" value="NZ_BMGF01000013.1"/>
</dbReference>
<dbReference type="GO" id="GO:0006826">
    <property type="term" value="P:iron ion transport"/>
    <property type="evidence" value="ECO:0007669"/>
    <property type="project" value="UniProtKB-KW"/>
</dbReference>
<evidence type="ECO:0000256" key="10">
    <source>
        <dbReference type="ARBA" id="ARBA00023237"/>
    </source>
</evidence>
<sequence length="470" mass="52451">MPLGIANGFSPPEDPRDTAGVGPDRLLKTYGLAAQIDWDLDDNLKLTSLSSYRAVDHTIITNNDGLPSRYSNATQIDDGRQFSLEIRLLGDFDKLQLIVGGYYFHEKAEAVLEVNMSGFIFGLDMEAIFGVPPETWIQGYWAGGDVKTDATALFGQASYELSPGLKLTVGGRYSHEKKTVDEQAQFDFTRVYDPNNPIIPFGTQMDSDTASSFDPKIALEYKFSDNVFAYASWSKGFKSGGYNVGGLQAPFRPEEITDYELGIKTDLLDNRLRINLSGFWYDYKDLQVSVIRNTALLTENAATAELKGIELEFAAAPSPQLRLSGSFSYLDGKYKNYITENPTRPGEPAQNLAGNRLSYSPRYIADGEIAYTVPVGDDDLTLSTRAKYSSKVYFTQFNNDRMSEDGQVVVDAFLDYEFNDAGLKIGAFVKNLFDEQYFVTALEGPFWIGFPRDVVYNPPRTFGIEVRKTF</sequence>
<reference evidence="14 15" key="1">
    <citation type="submission" date="2020-07" db="EMBL/GenBank/DDBJ databases">
        <title>Genomic Encyclopedia of Type Strains, Phase IV (KMG-IV): sequencing the most valuable type-strain genomes for metagenomic binning, comparative biology and taxonomic classification.</title>
        <authorList>
            <person name="Goeker M."/>
        </authorList>
    </citation>
    <scope>NUCLEOTIDE SEQUENCE [LARGE SCALE GENOMIC DNA]</scope>
    <source>
        <strain evidence="14 15">DSM 29043</strain>
    </source>
</reference>
<evidence type="ECO:0000313" key="15">
    <source>
        <dbReference type="Proteomes" id="UP000522081"/>
    </source>
</evidence>
<keyword evidence="3 11" id="KW-1134">Transmembrane beta strand</keyword>
<keyword evidence="7" id="KW-0406">Ion transport</keyword>
<dbReference type="EMBL" id="JACBZF010000011">
    <property type="protein sequence ID" value="NYH97036.1"/>
    <property type="molecule type" value="Genomic_DNA"/>
</dbReference>